<sequence>MKYLICLFLLAIFAQSFGYVARGIFNDPKHPGKCVYEDLVLSPGEEGKPKGQCIRFMCRDDNGYGEIHGCGASAPMPNCEFGDYINLDAPYGECCRRHEICN</sequence>
<dbReference type="InterPro" id="IPR053308">
    <property type="entry name" value="Vago-like"/>
</dbReference>
<dbReference type="VEuPathDB" id="VectorBase:SCAU011352"/>
<protein>
    <recommendedName>
        <fullName evidence="4">Single domain-containing protein</fullName>
    </recommendedName>
</protein>
<evidence type="ECO:0000259" key="4">
    <source>
        <dbReference type="SMART" id="SM01318"/>
    </source>
</evidence>
<dbReference type="Proteomes" id="UP000095300">
    <property type="component" value="Unassembled WGS sequence"/>
</dbReference>
<evidence type="ECO:0000313" key="5">
    <source>
        <dbReference type="EnsemblMetazoa" id="SCAU011352-PA"/>
    </source>
</evidence>
<dbReference type="InterPro" id="IPR029277">
    <property type="entry name" value="SVWC_dom"/>
</dbReference>
<keyword evidence="6" id="KW-1185">Reference proteome</keyword>
<dbReference type="Pfam" id="PF15430">
    <property type="entry name" value="SVWC"/>
    <property type="match status" value="1"/>
</dbReference>
<gene>
    <name evidence="5" type="primary">106094262</name>
</gene>
<accession>A0A1I8PUX8</accession>
<feature type="signal peptide" evidence="3">
    <location>
        <begin position="1"/>
        <end position="18"/>
    </location>
</feature>
<dbReference type="SMART" id="SM01318">
    <property type="entry name" value="SVWC"/>
    <property type="match status" value="1"/>
</dbReference>
<proteinExistence type="predicted"/>
<dbReference type="GO" id="GO:0005576">
    <property type="term" value="C:extracellular region"/>
    <property type="evidence" value="ECO:0007669"/>
    <property type="project" value="UniProtKB-SubCell"/>
</dbReference>
<dbReference type="PANTHER" id="PTHR39957">
    <property type="entry name" value="AT09846P1-RELATED"/>
    <property type="match status" value="1"/>
</dbReference>
<keyword evidence="2" id="KW-0964">Secreted</keyword>
<comment type="subcellular location">
    <subcellularLocation>
        <location evidence="1">Secreted</location>
    </subcellularLocation>
</comment>
<name>A0A1I8PUX8_STOCA</name>
<evidence type="ECO:0000256" key="1">
    <source>
        <dbReference type="ARBA" id="ARBA00004613"/>
    </source>
</evidence>
<dbReference type="KEGG" id="scac:106094262"/>
<reference evidence="5" key="1">
    <citation type="submission" date="2020-05" db="UniProtKB">
        <authorList>
            <consortium name="EnsemblMetazoa"/>
        </authorList>
    </citation>
    <scope>IDENTIFICATION</scope>
    <source>
        <strain evidence="5">USDA</strain>
    </source>
</reference>
<dbReference type="OrthoDB" id="7901229at2759"/>
<feature type="domain" description="Single" evidence="4">
    <location>
        <begin position="34"/>
        <end position="101"/>
    </location>
</feature>
<evidence type="ECO:0000256" key="2">
    <source>
        <dbReference type="ARBA" id="ARBA00022525"/>
    </source>
</evidence>
<keyword evidence="3" id="KW-0732">Signal</keyword>
<feature type="chain" id="PRO_5009327243" description="Single domain-containing protein" evidence="3">
    <location>
        <begin position="19"/>
        <end position="102"/>
    </location>
</feature>
<dbReference type="AlphaFoldDB" id="A0A1I8PUX8"/>
<evidence type="ECO:0000313" key="6">
    <source>
        <dbReference type="Proteomes" id="UP000095300"/>
    </source>
</evidence>
<dbReference type="PANTHER" id="PTHR39957:SF1">
    <property type="entry name" value="AT09846P1-RELATED"/>
    <property type="match status" value="1"/>
</dbReference>
<dbReference type="EnsemblMetazoa" id="SCAU011352-RA">
    <property type="protein sequence ID" value="SCAU011352-PA"/>
    <property type="gene ID" value="SCAU011352"/>
</dbReference>
<organism evidence="5 6">
    <name type="scientific">Stomoxys calcitrans</name>
    <name type="common">Stable fly</name>
    <name type="synonym">Conops calcitrans</name>
    <dbReference type="NCBI Taxonomy" id="35570"/>
    <lineage>
        <taxon>Eukaryota</taxon>
        <taxon>Metazoa</taxon>
        <taxon>Ecdysozoa</taxon>
        <taxon>Arthropoda</taxon>
        <taxon>Hexapoda</taxon>
        <taxon>Insecta</taxon>
        <taxon>Pterygota</taxon>
        <taxon>Neoptera</taxon>
        <taxon>Endopterygota</taxon>
        <taxon>Diptera</taxon>
        <taxon>Brachycera</taxon>
        <taxon>Muscomorpha</taxon>
        <taxon>Muscoidea</taxon>
        <taxon>Muscidae</taxon>
        <taxon>Stomoxys</taxon>
    </lineage>
</organism>
<evidence type="ECO:0000256" key="3">
    <source>
        <dbReference type="SAM" id="SignalP"/>
    </source>
</evidence>